<keyword evidence="6" id="KW-0326">Glycosidase</keyword>
<dbReference type="Gene3D" id="2.60.40.1180">
    <property type="entry name" value="Golgi alpha-mannosidase II"/>
    <property type="match status" value="1"/>
</dbReference>
<feature type="domain" description="Glycoside hydrolase family 29 N-terminal" evidence="7">
    <location>
        <begin position="10"/>
        <end position="338"/>
    </location>
</feature>
<evidence type="ECO:0000313" key="9">
    <source>
        <dbReference type="Proteomes" id="UP001338137"/>
    </source>
</evidence>
<evidence type="ECO:0000259" key="7">
    <source>
        <dbReference type="Pfam" id="PF01120"/>
    </source>
</evidence>
<dbReference type="InterPro" id="IPR057739">
    <property type="entry name" value="Glyco_hydro_29_N"/>
</dbReference>
<dbReference type="PIRSF" id="PIRSF001092">
    <property type="entry name" value="Alpha-L-fucosidase"/>
    <property type="match status" value="1"/>
</dbReference>
<dbReference type="RefSeq" id="WP_326072131.1">
    <property type="nucleotide sequence ID" value="NZ_JARLKY010000023.1"/>
</dbReference>
<dbReference type="SMART" id="SM00812">
    <property type="entry name" value="Alpha_L_fucos"/>
    <property type="match status" value="1"/>
</dbReference>
<evidence type="ECO:0000256" key="6">
    <source>
        <dbReference type="ARBA" id="ARBA00023295"/>
    </source>
</evidence>
<evidence type="ECO:0000256" key="1">
    <source>
        <dbReference type="ARBA" id="ARBA00004071"/>
    </source>
</evidence>
<dbReference type="Pfam" id="PF01120">
    <property type="entry name" value="Alpha_L_fucos"/>
    <property type="match status" value="1"/>
</dbReference>
<dbReference type="InterPro" id="IPR013780">
    <property type="entry name" value="Glyco_hydro_b"/>
</dbReference>
<protein>
    <recommendedName>
        <fullName evidence="3">alpha-L-fucosidase</fullName>
        <ecNumber evidence="3">3.2.1.51</ecNumber>
    </recommendedName>
</protein>
<dbReference type="PANTHER" id="PTHR10030">
    <property type="entry name" value="ALPHA-L-FUCOSIDASE"/>
    <property type="match status" value="1"/>
</dbReference>
<dbReference type="InterPro" id="IPR017853">
    <property type="entry name" value="GH"/>
</dbReference>
<dbReference type="Gene3D" id="3.20.20.80">
    <property type="entry name" value="Glycosidases"/>
    <property type="match status" value="1"/>
</dbReference>
<accession>A0ABU6G0V2</accession>
<proteinExistence type="inferred from homology"/>
<reference evidence="8 9" key="1">
    <citation type="submission" date="2023-03" db="EMBL/GenBank/DDBJ databases">
        <title>Bacillus Genome Sequencing.</title>
        <authorList>
            <person name="Dunlap C."/>
        </authorList>
    </citation>
    <scope>NUCLEOTIDE SEQUENCE [LARGE SCALE GENOMIC DNA]</scope>
    <source>
        <strain evidence="8 9">BD-533</strain>
    </source>
</reference>
<keyword evidence="9" id="KW-1185">Reference proteome</keyword>
<evidence type="ECO:0000256" key="4">
    <source>
        <dbReference type="ARBA" id="ARBA00022729"/>
    </source>
</evidence>
<sequence>MTAAAKLKKEENMNKRWERTEWFREARFGMFIHWGLYAIPARGEWVRSFEKLSNQDYEPYFTEFNPDRYDPRAWAKAAKAAGQQYAVLTTKHHDGFCLFDSEFTDYKAPNTPAQRDLIKEYVEAFREEGLKLGFYYSLIDWYHDDYPAYGDRIHPMRDNEAYKDRSIQFERYVDYMHAQVKELLTNYGQIDVMWFDFSYDDMTGEKWRATELVNLIRSLQPDIIIDNRLGGHIKAAEPEVYAGDFYSPEQIVPPGGIVDENGLNVPWEACITLNDNWGYHAKDQAYKSPKQVVRALVECISKNGNMLLNVGPDARGEIPTQSLQILTAVGEWMQRNGQSIYGCGASELPKPEWGRYTQNGNMLYAHVFDRGIGPIYFQGLKGKIKKARLLADGSELKVSLPWMAEQYSDTDSGAFIHLIGAELSDDMDTVIALELVSEVINVESRS</sequence>
<evidence type="ECO:0000313" key="8">
    <source>
        <dbReference type="EMBL" id="MEC0227767.1"/>
    </source>
</evidence>
<name>A0ABU6G0V2_9BACL</name>
<dbReference type="InterPro" id="IPR000933">
    <property type="entry name" value="Glyco_hydro_29"/>
</dbReference>
<comment type="similarity">
    <text evidence="2">Belongs to the glycosyl hydrolase 29 family.</text>
</comment>
<evidence type="ECO:0000256" key="2">
    <source>
        <dbReference type="ARBA" id="ARBA00007951"/>
    </source>
</evidence>
<evidence type="ECO:0000256" key="3">
    <source>
        <dbReference type="ARBA" id="ARBA00012662"/>
    </source>
</evidence>
<dbReference type="PRINTS" id="PR00741">
    <property type="entry name" value="GLHYDRLASE29"/>
</dbReference>
<dbReference type="EMBL" id="JARLKY010000023">
    <property type="protein sequence ID" value="MEC0227767.1"/>
    <property type="molecule type" value="Genomic_DNA"/>
</dbReference>
<organism evidence="8 9">
    <name type="scientific">Paenibacillus alba</name>
    <dbReference type="NCBI Taxonomy" id="1197127"/>
    <lineage>
        <taxon>Bacteria</taxon>
        <taxon>Bacillati</taxon>
        <taxon>Bacillota</taxon>
        <taxon>Bacilli</taxon>
        <taxon>Bacillales</taxon>
        <taxon>Paenibacillaceae</taxon>
        <taxon>Paenibacillus</taxon>
    </lineage>
</organism>
<comment type="function">
    <text evidence="1">Alpha-L-fucosidase is responsible for hydrolyzing the alpha-1,6-linked fucose joined to the reducing-end N-acetylglucosamine of the carbohydrate moieties of glycoproteins.</text>
</comment>
<dbReference type="InterPro" id="IPR016286">
    <property type="entry name" value="FUC_metazoa-typ"/>
</dbReference>
<evidence type="ECO:0000256" key="5">
    <source>
        <dbReference type="ARBA" id="ARBA00022801"/>
    </source>
</evidence>
<comment type="caution">
    <text evidence="8">The sequence shown here is derived from an EMBL/GenBank/DDBJ whole genome shotgun (WGS) entry which is preliminary data.</text>
</comment>
<dbReference type="EC" id="3.2.1.51" evidence="3"/>
<gene>
    <name evidence="8" type="ORF">P4I72_11595</name>
</gene>
<dbReference type="SUPFAM" id="SSF51445">
    <property type="entry name" value="(Trans)glycosidases"/>
    <property type="match status" value="1"/>
</dbReference>
<dbReference type="PANTHER" id="PTHR10030:SF37">
    <property type="entry name" value="ALPHA-L-FUCOSIDASE-RELATED"/>
    <property type="match status" value="1"/>
</dbReference>
<keyword evidence="5" id="KW-0378">Hydrolase</keyword>
<keyword evidence="4" id="KW-0732">Signal</keyword>
<dbReference type="Proteomes" id="UP001338137">
    <property type="component" value="Unassembled WGS sequence"/>
</dbReference>